<evidence type="ECO:0000313" key="2">
    <source>
        <dbReference type="Proteomes" id="UP000053958"/>
    </source>
</evidence>
<organism evidence="1 2">
    <name type="scientific">Rasamsonia emersonii (strain ATCC 16479 / CBS 393.64 / IMI 116815)</name>
    <dbReference type="NCBI Taxonomy" id="1408163"/>
    <lineage>
        <taxon>Eukaryota</taxon>
        <taxon>Fungi</taxon>
        <taxon>Dikarya</taxon>
        <taxon>Ascomycota</taxon>
        <taxon>Pezizomycotina</taxon>
        <taxon>Eurotiomycetes</taxon>
        <taxon>Eurotiomycetidae</taxon>
        <taxon>Eurotiales</taxon>
        <taxon>Trichocomaceae</taxon>
        <taxon>Rasamsonia</taxon>
    </lineage>
</organism>
<sequence>MSGVCSFPLTFAPWDTISGHLPTYLPTYIQELNQPVPLSLSLSLSLLSLPHNSLPMSAQRRPVPSRPMSRILYFRGTEIHTIRISVCLSVRCTISISTRVGELNILSGLIKNIDRYVYLNGLCMYLVGRLD</sequence>
<protein>
    <submittedName>
        <fullName evidence="1">Uncharacterized protein</fullName>
    </submittedName>
</protein>
<accession>A0A0F4Z466</accession>
<dbReference type="Proteomes" id="UP000053958">
    <property type="component" value="Unassembled WGS sequence"/>
</dbReference>
<dbReference type="EMBL" id="LASV01000035">
    <property type="protein sequence ID" value="KKA25120.1"/>
    <property type="molecule type" value="Genomic_DNA"/>
</dbReference>
<evidence type="ECO:0000313" key="1">
    <source>
        <dbReference type="EMBL" id="KKA25120.1"/>
    </source>
</evidence>
<dbReference type="GeneID" id="25312879"/>
<dbReference type="RefSeq" id="XP_013331732.1">
    <property type="nucleotide sequence ID" value="XM_013476278.1"/>
</dbReference>
<reference evidence="1 2" key="1">
    <citation type="submission" date="2015-04" db="EMBL/GenBank/DDBJ databases">
        <authorList>
            <person name="Heijne W.H."/>
            <person name="Fedorova N.D."/>
            <person name="Nierman W.C."/>
            <person name="Vollebregt A.W."/>
            <person name="Zhao Z."/>
            <person name="Wu L."/>
            <person name="Kumar M."/>
            <person name="Stam H."/>
            <person name="van den Berg M.A."/>
            <person name="Pel H.J."/>
        </authorList>
    </citation>
    <scope>NUCLEOTIDE SEQUENCE [LARGE SCALE GENOMIC DNA]</scope>
    <source>
        <strain evidence="1 2">CBS 393.64</strain>
    </source>
</reference>
<proteinExistence type="predicted"/>
<name>A0A0F4Z466_RASE3</name>
<gene>
    <name evidence="1" type="ORF">T310_0825</name>
</gene>
<comment type="caution">
    <text evidence="1">The sequence shown here is derived from an EMBL/GenBank/DDBJ whole genome shotgun (WGS) entry which is preliminary data.</text>
</comment>
<dbReference type="AlphaFoldDB" id="A0A0F4Z466"/>
<keyword evidence="2" id="KW-1185">Reference proteome</keyword>